<proteinExistence type="predicted"/>
<keyword evidence="4" id="KW-1185">Reference proteome</keyword>
<feature type="transmembrane region" description="Helical" evidence="2">
    <location>
        <begin position="12"/>
        <end position="29"/>
    </location>
</feature>
<keyword evidence="2" id="KW-1133">Transmembrane helix</keyword>
<dbReference type="Pfam" id="PF13599">
    <property type="entry name" value="Pentapeptide_4"/>
    <property type="match status" value="1"/>
</dbReference>
<dbReference type="InterPro" id="IPR001646">
    <property type="entry name" value="5peptide_repeat"/>
</dbReference>
<keyword evidence="2" id="KW-0472">Membrane</keyword>
<dbReference type="Gene3D" id="2.160.20.80">
    <property type="entry name" value="E3 ubiquitin-protein ligase SopA"/>
    <property type="match status" value="1"/>
</dbReference>
<accession>A0A8J6Q1K9</accession>
<gene>
    <name evidence="3" type="ORF">ICJ83_03320</name>
</gene>
<sequence>MASILHRVTRIGFVTIMFAVLPSVLLFWQNGLLKQQNKKIQDQTHLAEASRRSAQMFIMGEVLSDINRELNQKNILSSGLVGRIVSLSHAMKPYRYLMDNELIDFPVSPERGQLLIALAKSNIQSSFFVDHILQQGNFMQAELANSSLPNTILKDINLEGAVLTNSNFVNVDLSYAILKNASLQNIEFTDAQLKRVDFTHADLSYSDLRFAKVEGANFSQANLDHVRVDRMDWLQFVKTKAHVKGADYLLENYKVDSLDYEGYNKKVPTLVRKSMF</sequence>
<dbReference type="EMBL" id="JACVXB010000001">
    <property type="protein sequence ID" value="MBD0831154.1"/>
    <property type="molecule type" value="Genomic_DNA"/>
</dbReference>
<dbReference type="PANTHER" id="PTHR47485:SF1">
    <property type="entry name" value="THYLAKOID LUMENAL 17.4 KDA PROTEIN, CHLOROPLASTIC"/>
    <property type="match status" value="1"/>
</dbReference>
<dbReference type="AlphaFoldDB" id="A0A8J6Q1K9"/>
<evidence type="ECO:0000313" key="3">
    <source>
        <dbReference type="EMBL" id="MBD0831154.1"/>
    </source>
</evidence>
<name>A0A8J6Q1K9_9FLAO</name>
<evidence type="ECO:0000313" key="4">
    <source>
        <dbReference type="Proteomes" id="UP000600588"/>
    </source>
</evidence>
<keyword evidence="1" id="KW-0677">Repeat</keyword>
<dbReference type="SUPFAM" id="SSF141571">
    <property type="entry name" value="Pentapeptide repeat-like"/>
    <property type="match status" value="1"/>
</dbReference>
<dbReference type="Proteomes" id="UP000600588">
    <property type="component" value="Unassembled WGS sequence"/>
</dbReference>
<organism evidence="3 4">
    <name type="scientific">Aestuariibaculum sediminum</name>
    <dbReference type="NCBI Taxonomy" id="2770637"/>
    <lineage>
        <taxon>Bacteria</taxon>
        <taxon>Pseudomonadati</taxon>
        <taxon>Bacteroidota</taxon>
        <taxon>Flavobacteriia</taxon>
        <taxon>Flavobacteriales</taxon>
        <taxon>Flavobacteriaceae</taxon>
    </lineage>
</organism>
<comment type="caution">
    <text evidence="3">The sequence shown here is derived from an EMBL/GenBank/DDBJ whole genome shotgun (WGS) entry which is preliminary data.</text>
</comment>
<evidence type="ECO:0000256" key="2">
    <source>
        <dbReference type="SAM" id="Phobius"/>
    </source>
</evidence>
<protein>
    <submittedName>
        <fullName evidence="3">Pentapeptide repeat-containing protein</fullName>
    </submittedName>
</protein>
<keyword evidence="2" id="KW-0812">Transmembrane</keyword>
<reference evidence="3 4" key="1">
    <citation type="submission" date="2020-09" db="EMBL/GenBank/DDBJ databases">
        <title>TT11 complete genome.</title>
        <authorList>
            <person name="Wu Z."/>
        </authorList>
    </citation>
    <scope>NUCLEOTIDE SEQUENCE [LARGE SCALE GENOMIC DNA]</scope>
    <source>
        <strain evidence="3 4">TT11</strain>
    </source>
</reference>
<evidence type="ECO:0000256" key="1">
    <source>
        <dbReference type="ARBA" id="ARBA00022737"/>
    </source>
</evidence>
<dbReference type="PANTHER" id="PTHR47485">
    <property type="entry name" value="THYLAKOID LUMENAL 17.4 KDA PROTEIN, CHLOROPLASTIC"/>
    <property type="match status" value="1"/>
</dbReference>